<dbReference type="InterPro" id="IPR025500">
    <property type="entry name" value="DUF4390"/>
</dbReference>
<dbReference type="KEGG" id="ccah:DWG20_03785"/>
<dbReference type="EMBL" id="CP031337">
    <property type="protein sequence ID" value="AXK38617.1"/>
    <property type="molecule type" value="Genomic_DNA"/>
</dbReference>
<name>A0A345Y3W5_9NEIS</name>
<dbReference type="OrthoDB" id="5298153at2"/>
<dbReference type="Pfam" id="PF14334">
    <property type="entry name" value="DUF4390"/>
    <property type="match status" value="1"/>
</dbReference>
<organism evidence="2 3">
    <name type="scientific">Crenobacter cavernae</name>
    <dbReference type="NCBI Taxonomy" id="2290923"/>
    <lineage>
        <taxon>Bacteria</taxon>
        <taxon>Pseudomonadati</taxon>
        <taxon>Pseudomonadota</taxon>
        <taxon>Betaproteobacteria</taxon>
        <taxon>Neisseriales</taxon>
        <taxon>Neisseriaceae</taxon>
        <taxon>Crenobacter</taxon>
    </lineage>
</organism>
<dbReference type="AlphaFoldDB" id="A0A345Y3W5"/>
<feature type="signal peptide" evidence="1">
    <location>
        <begin position="1"/>
        <end position="28"/>
    </location>
</feature>
<feature type="chain" id="PRO_5016608055" evidence="1">
    <location>
        <begin position="29"/>
        <end position="197"/>
    </location>
</feature>
<evidence type="ECO:0000313" key="3">
    <source>
        <dbReference type="Proteomes" id="UP000254537"/>
    </source>
</evidence>
<reference evidence="2 3" key="1">
    <citation type="submission" date="2018-07" db="EMBL/GenBank/DDBJ databases">
        <title>Crenobacter cavernae sp. nov., isolated from a karst cave.</title>
        <authorList>
            <person name="Zhu H."/>
        </authorList>
    </citation>
    <scope>NUCLEOTIDE SEQUENCE [LARGE SCALE GENOMIC DNA]</scope>
    <source>
        <strain evidence="2 3">K1W11S-77</strain>
    </source>
</reference>
<sequence length="197" mass="21692">MTAFTTRCLRNVSLVLGLWFAIALTAFADNITAGRAEAEIVDGQLSLNTRFQTRLPPTLADALSQGVPLTFRLDFELTRPRTEAYKLDVSNWFEPHASLTFKLSYQSLTNRYRVTIGTLPRFYSSLAEALSAIGSIRGWRVLEPGTLSGVEAGDVKARARLELDITELPKPFQFNAFGSSDWALSSGWVGIGVKEAS</sequence>
<evidence type="ECO:0000313" key="2">
    <source>
        <dbReference type="EMBL" id="AXK38617.1"/>
    </source>
</evidence>
<gene>
    <name evidence="2" type="ORF">DWG20_03785</name>
</gene>
<keyword evidence="1" id="KW-0732">Signal</keyword>
<evidence type="ECO:0000256" key="1">
    <source>
        <dbReference type="SAM" id="SignalP"/>
    </source>
</evidence>
<accession>A0A345Y3W5</accession>
<protein>
    <submittedName>
        <fullName evidence="2">DUF4390 domain-containing protein</fullName>
    </submittedName>
</protein>
<proteinExistence type="predicted"/>
<dbReference type="Proteomes" id="UP000254537">
    <property type="component" value="Chromosome"/>
</dbReference>